<proteinExistence type="predicted"/>
<sequence length="122" mass="13640">TLSAASSTMQQEVLQELCENIEISYHTNNLPTTNSAPDTEMSSFFDDRIEPSSFSPIDTELQIALPLLTKQARIFLGIPVTSVPSERLFSDADNTITDKHNRLSTDTIHDLLFLKENSKIIN</sequence>
<feature type="non-terminal residue" evidence="1">
    <location>
        <position position="122"/>
    </location>
</feature>
<dbReference type="EMBL" id="CAJVPW010079932">
    <property type="protein sequence ID" value="CAG8800846.1"/>
    <property type="molecule type" value="Genomic_DNA"/>
</dbReference>
<accession>A0ACA9RNQ9</accession>
<comment type="caution">
    <text evidence="1">The sequence shown here is derived from an EMBL/GenBank/DDBJ whole genome shotgun (WGS) entry which is preliminary data.</text>
</comment>
<organism evidence="1 2">
    <name type="scientific">Cetraspora pellucida</name>
    <dbReference type="NCBI Taxonomy" id="1433469"/>
    <lineage>
        <taxon>Eukaryota</taxon>
        <taxon>Fungi</taxon>
        <taxon>Fungi incertae sedis</taxon>
        <taxon>Mucoromycota</taxon>
        <taxon>Glomeromycotina</taxon>
        <taxon>Glomeromycetes</taxon>
        <taxon>Diversisporales</taxon>
        <taxon>Gigasporaceae</taxon>
        <taxon>Cetraspora</taxon>
    </lineage>
</organism>
<protein>
    <submittedName>
        <fullName evidence="1">14006_t:CDS:1</fullName>
    </submittedName>
</protein>
<evidence type="ECO:0000313" key="2">
    <source>
        <dbReference type="Proteomes" id="UP000789366"/>
    </source>
</evidence>
<dbReference type="Proteomes" id="UP000789366">
    <property type="component" value="Unassembled WGS sequence"/>
</dbReference>
<keyword evidence="2" id="KW-1185">Reference proteome</keyword>
<gene>
    <name evidence="1" type="ORF">SPELUC_LOCUS18054</name>
</gene>
<feature type="non-terminal residue" evidence="1">
    <location>
        <position position="1"/>
    </location>
</feature>
<name>A0ACA9RNQ9_9GLOM</name>
<reference evidence="1" key="1">
    <citation type="submission" date="2021-06" db="EMBL/GenBank/DDBJ databases">
        <authorList>
            <person name="Kallberg Y."/>
            <person name="Tangrot J."/>
            <person name="Rosling A."/>
        </authorList>
    </citation>
    <scope>NUCLEOTIDE SEQUENCE</scope>
    <source>
        <strain evidence="1">28 12/20/2015</strain>
    </source>
</reference>
<evidence type="ECO:0000313" key="1">
    <source>
        <dbReference type="EMBL" id="CAG8800846.1"/>
    </source>
</evidence>